<gene>
    <name evidence="1" type="ORF">LTR16_012027</name>
</gene>
<feature type="non-terminal residue" evidence="1">
    <location>
        <position position="1"/>
    </location>
</feature>
<dbReference type="InterPro" id="IPR036409">
    <property type="entry name" value="Aldolase_II/adducin_N_sf"/>
</dbReference>
<dbReference type="EMBL" id="JAVRRA010003963">
    <property type="protein sequence ID" value="KAK5275889.1"/>
    <property type="molecule type" value="Genomic_DNA"/>
</dbReference>
<sequence>TESLTGKLISTTLGAPPVSADAQPEHPTVLMRGHAFTACGVSVEDAVYRAVSTQVNAKVQTAALLLNCAAGPVDAAGVREEIKYLNAKEAKDAWASNAKHAERPWKLWCTEVEAAALYKNELRT</sequence>
<comment type="caution">
    <text evidence="1">The sequence shown here is derived from an EMBL/GenBank/DDBJ whole genome shotgun (WGS) entry which is preliminary data.</text>
</comment>
<reference evidence="1 2" key="1">
    <citation type="submission" date="2023-08" db="EMBL/GenBank/DDBJ databases">
        <title>Black Yeasts Isolated from many extreme environments.</title>
        <authorList>
            <person name="Coleine C."/>
            <person name="Stajich J.E."/>
            <person name="Selbmann L."/>
        </authorList>
    </citation>
    <scope>NUCLEOTIDE SEQUENCE [LARGE SCALE GENOMIC DNA]</scope>
    <source>
        <strain evidence="1 2">CCFEE 536</strain>
    </source>
</reference>
<evidence type="ECO:0000313" key="1">
    <source>
        <dbReference type="EMBL" id="KAK5275889.1"/>
    </source>
</evidence>
<evidence type="ECO:0000313" key="2">
    <source>
        <dbReference type="Proteomes" id="UP001357485"/>
    </source>
</evidence>
<evidence type="ECO:0008006" key="3">
    <source>
        <dbReference type="Google" id="ProtNLM"/>
    </source>
</evidence>
<organism evidence="1 2">
    <name type="scientific">Cryomyces antarcticus</name>
    <dbReference type="NCBI Taxonomy" id="329879"/>
    <lineage>
        <taxon>Eukaryota</taxon>
        <taxon>Fungi</taxon>
        <taxon>Dikarya</taxon>
        <taxon>Ascomycota</taxon>
        <taxon>Pezizomycotina</taxon>
        <taxon>Dothideomycetes</taxon>
        <taxon>Dothideomycetes incertae sedis</taxon>
        <taxon>Cryomyces</taxon>
    </lineage>
</organism>
<protein>
    <recommendedName>
        <fullName evidence="3">Class II aldolase/adducin N-terminal domain-containing protein</fullName>
    </recommendedName>
</protein>
<dbReference type="Proteomes" id="UP001357485">
    <property type="component" value="Unassembled WGS sequence"/>
</dbReference>
<dbReference type="Gene3D" id="3.40.225.10">
    <property type="entry name" value="Class II aldolase/adducin N-terminal domain"/>
    <property type="match status" value="1"/>
</dbReference>
<name>A0ABR0M109_9PEZI</name>
<proteinExistence type="predicted"/>
<accession>A0ABR0M109</accession>
<keyword evidence="2" id="KW-1185">Reference proteome</keyword>
<dbReference type="SUPFAM" id="SSF53639">
    <property type="entry name" value="AraD/HMP-PK domain-like"/>
    <property type="match status" value="1"/>
</dbReference>